<organism evidence="1 2">
    <name type="scientific">Araneus ventricosus</name>
    <name type="common">Orbweaver spider</name>
    <name type="synonym">Epeira ventricosa</name>
    <dbReference type="NCBI Taxonomy" id="182803"/>
    <lineage>
        <taxon>Eukaryota</taxon>
        <taxon>Metazoa</taxon>
        <taxon>Ecdysozoa</taxon>
        <taxon>Arthropoda</taxon>
        <taxon>Chelicerata</taxon>
        <taxon>Arachnida</taxon>
        <taxon>Araneae</taxon>
        <taxon>Araneomorphae</taxon>
        <taxon>Entelegynae</taxon>
        <taxon>Araneoidea</taxon>
        <taxon>Araneidae</taxon>
        <taxon>Araneus</taxon>
    </lineage>
</organism>
<name>A0A4Y2QBQ3_ARAVE</name>
<evidence type="ECO:0000313" key="2">
    <source>
        <dbReference type="Proteomes" id="UP000499080"/>
    </source>
</evidence>
<keyword evidence="2" id="KW-1185">Reference proteome</keyword>
<evidence type="ECO:0000313" key="1">
    <source>
        <dbReference type="EMBL" id="GBN59716.1"/>
    </source>
</evidence>
<accession>A0A4Y2QBQ3</accession>
<comment type="caution">
    <text evidence="1">The sequence shown here is derived from an EMBL/GenBank/DDBJ whole genome shotgun (WGS) entry which is preliminary data.</text>
</comment>
<protein>
    <submittedName>
        <fullName evidence="1">Uncharacterized protein</fullName>
    </submittedName>
</protein>
<dbReference type="EMBL" id="BGPR01013222">
    <property type="protein sequence ID" value="GBN59716.1"/>
    <property type="molecule type" value="Genomic_DNA"/>
</dbReference>
<dbReference type="Proteomes" id="UP000499080">
    <property type="component" value="Unassembled WGS sequence"/>
</dbReference>
<proteinExistence type="predicted"/>
<sequence length="95" mass="10523">MLSSCSISGLRMHKPSGIAVALQVLPYTVADFRTGVRSGRLVARDSRRPQNLCKKHHSGGFQLWEQKKVYSAKSEELRLVLESFDPHLSGPATSD</sequence>
<gene>
    <name evidence="1" type="ORF">AVEN_177450_1</name>
</gene>
<reference evidence="1 2" key="1">
    <citation type="journal article" date="2019" name="Sci. Rep.">
        <title>Orb-weaving spider Araneus ventricosus genome elucidates the spidroin gene catalogue.</title>
        <authorList>
            <person name="Kono N."/>
            <person name="Nakamura H."/>
            <person name="Ohtoshi R."/>
            <person name="Moran D.A.P."/>
            <person name="Shinohara A."/>
            <person name="Yoshida Y."/>
            <person name="Fujiwara M."/>
            <person name="Mori M."/>
            <person name="Tomita M."/>
            <person name="Arakawa K."/>
        </authorList>
    </citation>
    <scope>NUCLEOTIDE SEQUENCE [LARGE SCALE GENOMIC DNA]</scope>
</reference>
<dbReference type="AlphaFoldDB" id="A0A4Y2QBQ3"/>